<evidence type="ECO:0000313" key="1">
    <source>
        <dbReference type="EMBL" id="KAA5605458.1"/>
    </source>
</evidence>
<keyword evidence="2" id="KW-1185">Reference proteome</keyword>
<gene>
    <name evidence="1" type="ORF">F1188_11205</name>
</gene>
<name>A0A5M6ICV5_9PROT</name>
<evidence type="ECO:0000313" key="2">
    <source>
        <dbReference type="Proteomes" id="UP000324065"/>
    </source>
</evidence>
<protein>
    <submittedName>
        <fullName evidence="1">Phage Gp37/Gp68 family protein</fullName>
    </submittedName>
</protein>
<dbReference type="EMBL" id="VWPJ01000009">
    <property type="protein sequence ID" value="KAA5605458.1"/>
    <property type="molecule type" value="Genomic_DNA"/>
</dbReference>
<comment type="caution">
    <text evidence="1">The sequence shown here is derived from an EMBL/GenBank/DDBJ whole genome shotgun (WGS) entry which is preliminary data.</text>
</comment>
<dbReference type="OrthoDB" id="9787478at2"/>
<dbReference type="AlphaFoldDB" id="A0A5M6ICV5"/>
<accession>A0A5M6ICV5</accession>
<dbReference type="RefSeq" id="WP_150062509.1">
    <property type="nucleotide sequence ID" value="NZ_JACHII010000021.1"/>
</dbReference>
<dbReference type="InterPro" id="IPR011101">
    <property type="entry name" value="DUF5131"/>
</dbReference>
<reference evidence="1 2" key="1">
    <citation type="submission" date="2019-09" db="EMBL/GenBank/DDBJ databases">
        <title>Genome sequence of Roseospira marina, one of the more divergent members of the non-sulfur purple photosynthetic bacterial family, the Rhodospirillaceae.</title>
        <authorList>
            <person name="Meyer T."/>
            <person name="Kyndt J."/>
        </authorList>
    </citation>
    <scope>NUCLEOTIDE SEQUENCE [LARGE SCALE GENOMIC DNA]</scope>
    <source>
        <strain evidence="1 2">DSM 15113</strain>
    </source>
</reference>
<dbReference type="Pfam" id="PF07505">
    <property type="entry name" value="DUF5131"/>
    <property type="match status" value="1"/>
</dbReference>
<sequence length="317" mass="35936">MGEYSKIEWTDHTWNPWIGCTKVSPACDHCYAEGVGRRLSVPWGHGQPRRRAAESTWRQPFAWDRRAARDGRRYRVFCASLADVFDTEVPTEWRDEVFAVMALTPHLDWIVVTKRPKVARDYLTRGRDAGNGVHMPPLWHIGMTQDDPSWPDTRDWPLPNVTLLVSVENHEMADLRIPILLDTPAARRGLSVEPLLGPVGLTPWLGNLDWVICGGESGPYARPMHPDWPRSLRDQCAAAGVPFFFKQWGEWRPPLHGEPYDTSRGRMQRTPAFIVAHDGSVHCFQPDHIVNGRPMVRVGKHTAGRLLDDLEHSGGPS</sequence>
<dbReference type="Proteomes" id="UP000324065">
    <property type="component" value="Unassembled WGS sequence"/>
</dbReference>
<organism evidence="1 2">
    <name type="scientific">Roseospira marina</name>
    <dbReference type="NCBI Taxonomy" id="140057"/>
    <lineage>
        <taxon>Bacteria</taxon>
        <taxon>Pseudomonadati</taxon>
        <taxon>Pseudomonadota</taxon>
        <taxon>Alphaproteobacteria</taxon>
        <taxon>Rhodospirillales</taxon>
        <taxon>Rhodospirillaceae</taxon>
        <taxon>Roseospira</taxon>
    </lineage>
</organism>
<proteinExistence type="predicted"/>